<evidence type="ECO:0000256" key="1">
    <source>
        <dbReference type="ARBA" id="ARBA00022443"/>
    </source>
</evidence>
<feature type="region of interest" description="Disordered" evidence="3">
    <location>
        <begin position="141"/>
        <end position="162"/>
    </location>
</feature>
<gene>
    <name evidence="7" type="primary">LOC103524929</name>
</gene>
<evidence type="ECO:0000259" key="5">
    <source>
        <dbReference type="PROSITE" id="PS51338"/>
    </source>
</evidence>
<feature type="domain" description="IMD" evidence="5">
    <location>
        <begin position="1"/>
        <end position="252"/>
    </location>
</feature>
<dbReference type="GeneID" id="103524929"/>
<protein>
    <submittedName>
        <fullName evidence="7">Uncharacterized protein LOC103524929</fullName>
    </submittedName>
</protein>
<dbReference type="InterPro" id="IPR001452">
    <property type="entry name" value="SH3_domain"/>
</dbReference>
<dbReference type="Proteomes" id="UP000079169">
    <property type="component" value="Unplaced"/>
</dbReference>
<dbReference type="InterPro" id="IPR013606">
    <property type="entry name" value="I-BAR_dom"/>
</dbReference>
<dbReference type="GO" id="GO:0007009">
    <property type="term" value="P:plasma membrane organization"/>
    <property type="evidence" value="ECO:0007669"/>
    <property type="project" value="InterPro"/>
</dbReference>
<feature type="region of interest" description="Disordered" evidence="3">
    <location>
        <begin position="441"/>
        <end position="510"/>
    </location>
</feature>
<dbReference type="GO" id="GO:0005829">
    <property type="term" value="C:cytosol"/>
    <property type="evidence" value="ECO:0007669"/>
    <property type="project" value="TreeGrafter"/>
</dbReference>
<feature type="compositionally biased region" description="Low complexity" evidence="3">
    <location>
        <begin position="389"/>
        <end position="399"/>
    </location>
</feature>
<dbReference type="InterPro" id="IPR036028">
    <property type="entry name" value="SH3-like_dom_sf"/>
</dbReference>
<dbReference type="SUPFAM" id="SSF103657">
    <property type="entry name" value="BAR/IMD domain-like"/>
    <property type="match status" value="1"/>
</dbReference>
<name>A0A3Q0IIL1_DIACI</name>
<dbReference type="PANTHER" id="PTHR14206">
    <property type="entry name" value="BRAIN-SPECIFIC ANGIOGENESIS INHIBITOR 1-ASSOCIATED PROTEIN 2"/>
    <property type="match status" value="1"/>
</dbReference>
<dbReference type="Pfam" id="PF08397">
    <property type="entry name" value="IMD"/>
    <property type="match status" value="1"/>
</dbReference>
<dbReference type="InterPro" id="IPR027267">
    <property type="entry name" value="AH/BAR_dom_sf"/>
</dbReference>
<feature type="compositionally biased region" description="Basic residues" evidence="3">
    <location>
        <begin position="143"/>
        <end position="152"/>
    </location>
</feature>
<dbReference type="PROSITE" id="PS50002">
    <property type="entry name" value="SH3"/>
    <property type="match status" value="1"/>
</dbReference>
<feature type="region of interest" description="Disordered" evidence="3">
    <location>
        <begin position="306"/>
        <end position="410"/>
    </location>
</feature>
<dbReference type="RefSeq" id="XP_026675992.1">
    <property type="nucleotide sequence ID" value="XM_026820191.1"/>
</dbReference>
<dbReference type="Gene3D" id="1.20.1270.60">
    <property type="entry name" value="Arfaptin homology (AH) domain/BAR domain"/>
    <property type="match status" value="1"/>
</dbReference>
<evidence type="ECO:0000259" key="4">
    <source>
        <dbReference type="PROSITE" id="PS50002"/>
    </source>
</evidence>
<feature type="domain" description="SH3" evidence="4">
    <location>
        <begin position="244"/>
        <end position="305"/>
    </location>
</feature>
<dbReference type="AlphaFoldDB" id="A0A3Q0IIL1"/>
<dbReference type="SMART" id="SM00326">
    <property type="entry name" value="SH3"/>
    <property type="match status" value="1"/>
</dbReference>
<dbReference type="GO" id="GO:0030838">
    <property type="term" value="P:positive regulation of actin filament polymerization"/>
    <property type="evidence" value="ECO:0007669"/>
    <property type="project" value="TreeGrafter"/>
</dbReference>
<evidence type="ECO:0000256" key="3">
    <source>
        <dbReference type="SAM" id="MobiDB-lite"/>
    </source>
</evidence>
<dbReference type="KEGG" id="dci:103524929"/>
<dbReference type="InterPro" id="IPR027681">
    <property type="entry name" value="IRSp53/IRTKS/Pinkbar"/>
</dbReference>
<dbReference type="PaxDb" id="121845-A0A3Q0IIL1"/>
<organism evidence="6 7">
    <name type="scientific">Diaphorina citri</name>
    <name type="common">Asian citrus psyllid</name>
    <dbReference type="NCBI Taxonomy" id="121845"/>
    <lineage>
        <taxon>Eukaryota</taxon>
        <taxon>Metazoa</taxon>
        <taxon>Ecdysozoa</taxon>
        <taxon>Arthropoda</taxon>
        <taxon>Hexapoda</taxon>
        <taxon>Insecta</taxon>
        <taxon>Pterygota</taxon>
        <taxon>Neoptera</taxon>
        <taxon>Paraneoptera</taxon>
        <taxon>Hemiptera</taxon>
        <taxon>Sternorrhyncha</taxon>
        <taxon>Psylloidea</taxon>
        <taxon>Psyllidae</taxon>
        <taxon>Diaphorininae</taxon>
        <taxon>Diaphorina</taxon>
    </lineage>
</organism>
<dbReference type="GO" id="GO:0051764">
    <property type="term" value="P:actin crosslink formation"/>
    <property type="evidence" value="ECO:0007669"/>
    <property type="project" value="TreeGrafter"/>
</dbReference>
<evidence type="ECO:0000313" key="7">
    <source>
        <dbReference type="RefSeq" id="XP_026675992.1"/>
    </source>
</evidence>
<dbReference type="STRING" id="121845.A0A3Q0IIL1"/>
<keyword evidence="6" id="KW-1185">Reference proteome</keyword>
<feature type="region of interest" description="Disordered" evidence="3">
    <location>
        <begin position="736"/>
        <end position="758"/>
    </location>
</feature>
<dbReference type="GO" id="GO:0051017">
    <property type="term" value="P:actin filament bundle assembly"/>
    <property type="evidence" value="ECO:0007669"/>
    <property type="project" value="TreeGrafter"/>
</dbReference>
<reference evidence="7" key="1">
    <citation type="submission" date="2025-08" db="UniProtKB">
        <authorList>
            <consortium name="RefSeq"/>
        </authorList>
    </citation>
    <scope>IDENTIFICATION</scope>
</reference>
<feature type="region of interest" description="Disordered" evidence="3">
    <location>
        <begin position="592"/>
        <end position="611"/>
    </location>
</feature>
<feature type="compositionally biased region" description="Polar residues" evidence="3">
    <location>
        <begin position="483"/>
        <end position="501"/>
    </location>
</feature>
<dbReference type="PROSITE" id="PS51338">
    <property type="entry name" value="IMD"/>
    <property type="match status" value="1"/>
</dbReference>
<feature type="region of interest" description="Disordered" evidence="3">
    <location>
        <begin position="678"/>
        <end position="707"/>
    </location>
</feature>
<feature type="compositionally biased region" description="Basic and acidic residues" evidence="3">
    <location>
        <begin position="692"/>
        <end position="707"/>
    </location>
</feature>
<evidence type="ECO:0000313" key="6">
    <source>
        <dbReference type="Proteomes" id="UP000079169"/>
    </source>
</evidence>
<dbReference type="SUPFAM" id="SSF50044">
    <property type="entry name" value="SH3-domain"/>
    <property type="match status" value="1"/>
</dbReference>
<feature type="region of interest" description="Disordered" evidence="3">
    <location>
        <begin position="842"/>
        <end position="871"/>
    </location>
</feature>
<proteinExistence type="predicted"/>
<dbReference type="GO" id="GO:0005654">
    <property type="term" value="C:nucleoplasm"/>
    <property type="evidence" value="ECO:0007669"/>
    <property type="project" value="TreeGrafter"/>
</dbReference>
<dbReference type="Gene3D" id="2.30.30.40">
    <property type="entry name" value="SH3 Domains"/>
    <property type="match status" value="1"/>
</dbReference>
<evidence type="ECO:0000256" key="2">
    <source>
        <dbReference type="PROSITE-ProRule" id="PRU00192"/>
    </source>
</evidence>
<sequence length="871" mass="100551">METEEITKLVDSIYKNISDKFNPGARQMISAGKAYLKALHGKLSFLSSKLYIEAVSKLGKNSQQALWGSSADVGTSLLQIVEVWNEVQSQQMNILKAFYVDMIVPLETNLEKDTKVVQAEQKRFLQQHKILSESYSKAASNMKKQRKKHKSNSKASNTVSNKEIKTMQILEEEKSKLDAFCEQGLKNAMTQERRRYGFVLERLSSLAKHYLAYHSAGNTLYEKNIDEWIEVTKTREMLPDSVERNGVDTAYFRAYMSSGDNQLNFMEGDMIALTGDRNKGWQYGENLRTQQSGWFPCAYAEPMLEEQHVTPSHRRSASGKRPTTSPPPPPVTKFGDSLRYQRRVGNSTLSIDRGSPPQIAPPLVPSLHSSNDSGFGNDPPVDYSDDDCNSSNDSGFGNDPPVDYSDDDCNSYVHGIPHQIEIFPFSPNLISRFQRRVGNSTLSIDRGSPPQIAPPLVPSLHSSNDSGFGNDPPVDYSDDDCNRNSSSTLKKPLSKQMSLQPESDALKDKGVVKRTKSSLWKFRKNDDVLEGMSLWRHRSLVDVTKDEKTFTYVKDINIDYDEDKESTLVNNDDESCIVVTDFKVRKDVKGNDFSLRSNKKPDPDNEMKRKSISSNIYEIEKPLVKREQVRRYYRDYTTDTEDTNVMKVNEDLRRKNRESFIEKDMYDMKLNVNLDKRSKKDIPTGTKQNNEQIKKDKASTLQRETPDRKLVEDQKRISREIERIRNGDFVQKTNNTMKDEDHRKSNGYKMMNGNANHSMDDVRRKNREYSVERGSYDKLNNMYDEEDRDRRNYTLEKESDIKQKWKENYVMMGYNERNDLSKRYSVAGDSKIKPEYIEDNRRYNPISSKKLNNRKIETESEDDWYDSWDEK</sequence>
<dbReference type="PANTHER" id="PTHR14206:SF7">
    <property type="entry name" value="INSULIN RECEPTOR SUBSTRATE 53 KDA, ISOFORM A"/>
    <property type="match status" value="1"/>
</dbReference>
<feature type="compositionally biased region" description="Acidic residues" evidence="3">
    <location>
        <begin position="859"/>
        <end position="871"/>
    </location>
</feature>
<dbReference type="Pfam" id="PF00018">
    <property type="entry name" value="SH3_1"/>
    <property type="match status" value="1"/>
</dbReference>
<keyword evidence="1 2" id="KW-0728">SH3 domain</keyword>
<accession>A0A3Q0IIL1</accession>
<feature type="compositionally biased region" description="Basic and acidic residues" evidence="3">
    <location>
        <begin position="599"/>
        <end position="609"/>
    </location>
</feature>